<organism evidence="1 2">
    <name type="scientific">Paenibacillus brevis</name>
    <dbReference type="NCBI Taxonomy" id="2841508"/>
    <lineage>
        <taxon>Bacteria</taxon>
        <taxon>Bacillati</taxon>
        <taxon>Bacillota</taxon>
        <taxon>Bacilli</taxon>
        <taxon>Bacillales</taxon>
        <taxon>Paenibacillaceae</taxon>
        <taxon>Paenibacillus</taxon>
    </lineage>
</organism>
<dbReference type="EMBL" id="JAHLQJ010000013">
    <property type="protein sequence ID" value="MBU5673271.1"/>
    <property type="molecule type" value="Genomic_DNA"/>
</dbReference>
<accession>A0ABS6FTL3</accession>
<comment type="caution">
    <text evidence="1">The sequence shown here is derived from an EMBL/GenBank/DDBJ whole genome shotgun (WGS) entry which is preliminary data.</text>
</comment>
<sequence>MMGRKMPVINLGLSGLQQKGYLEWQPPYLDTIRIKEAWDREAPATLKVTPRAKTNDTRYWTEY</sequence>
<reference evidence="1 2" key="1">
    <citation type="submission" date="2021-06" db="EMBL/GenBank/DDBJ databases">
        <authorList>
            <person name="Sun Q."/>
            <person name="Li D."/>
        </authorList>
    </citation>
    <scope>NUCLEOTIDE SEQUENCE [LARGE SCALE GENOMIC DNA]</scope>
    <source>
        <strain evidence="1 2">MSJ-6</strain>
    </source>
</reference>
<keyword evidence="2" id="KW-1185">Reference proteome</keyword>
<protein>
    <submittedName>
        <fullName evidence="1">Uncharacterized protein</fullName>
    </submittedName>
</protein>
<dbReference type="Proteomes" id="UP000743001">
    <property type="component" value="Unassembled WGS sequence"/>
</dbReference>
<dbReference type="RefSeq" id="WP_216479829.1">
    <property type="nucleotide sequence ID" value="NZ_JAHLQJ010000013.1"/>
</dbReference>
<name>A0ABS6FTL3_9BACL</name>
<gene>
    <name evidence="1" type="ORF">KQJ23_15690</name>
</gene>
<proteinExistence type="predicted"/>
<evidence type="ECO:0000313" key="2">
    <source>
        <dbReference type="Proteomes" id="UP000743001"/>
    </source>
</evidence>
<evidence type="ECO:0000313" key="1">
    <source>
        <dbReference type="EMBL" id="MBU5673271.1"/>
    </source>
</evidence>